<dbReference type="EMBL" id="KF501372">
    <property type="protein sequence ID" value="AHF46236.1"/>
    <property type="molecule type" value="Genomic_DNA"/>
</dbReference>
<proteinExistence type="predicted"/>
<geneLocation type="plasmid" evidence="1">
    <name>pZL1</name>
</geneLocation>
<keyword evidence="1" id="KW-0614">Plasmid</keyword>
<dbReference type="AlphaFoldDB" id="W0FX68"/>
<evidence type="ECO:0000313" key="1">
    <source>
        <dbReference type="EMBL" id="AHF46236.1"/>
    </source>
</evidence>
<sequence length="152" mass="16914">MAANAEGLTAMHLLTIDPRHTVTYRPVEYRIPLGLAPYRPSISGAAELAATLVARLGLLGHRVESPRYIEEEPRCDRGEVWDSLGSRAMRVECRVGGRAVAWRYDRFALTLETAWTVEVDGQAQPAGLSPYLRAHERLAALAWIAHRAIQGW</sequence>
<organism evidence="1">
    <name type="scientific">Streptomyces sp. 14R-10</name>
    <dbReference type="NCBI Taxonomy" id="1442159"/>
    <lineage>
        <taxon>Bacteria</taxon>
        <taxon>Bacillati</taxon>
        <taxon>Actinomycetota</taxon>
        <taxon>Actinomycetes</taxon>
        <taxon>Kitasatosporales</taxon>
        <taxon>Streptomycetaceae</taxon>
        <taxon>Streptomyces</taxon>
    </lineage>
</organism>
<accession>W0FX68</accession>
<reference evidence="1" key="1">
    <citation type="submission" date="2013-08" db="EMBL/GenBank/DDBJ databases">
        <title>Two distinct conjugal transfer systems on Streptomyces plasmid pZL1.</title>
        <authorList>
            <person name="Zhao L."/>
            <person name="Zhong L."/>
            <person name="Qin Z."/>
        </authorList>
    </citation>
    <scope>NUCLEOTIDE SEQUENCE</scope>
    <source>
        <strain evidence="1">14R-10</strain>
        <plasmid evidence="1">pZL1</plasmid>
    </source>
</reference>
<protein>
    <submittedName>
        <fullName evidence="1">Uncharacterized protein</fullName>
    </submittedName>
</protein>
<name>W0FX68_9ACTN</name>
<dbReference type="RefSeq" id="WP_024127962.1">
    <property type="nucleotide sequence ID" value="NC_023316.1"/>
</dbReference>
<gene>
    <name evidence="1" type="ORF">pZL1.71c</name>
</gene>